<protein>
    <submittedName>
        <fullName evidence="1">Zn-binding Pro-Ala-Ala-Arg (PAAR) domain-containing protein, incolved in TypeVI secretion</fullName>
    </submittedName>
</protein>
<dbReference type="InterPro" id="IPR008727">
    <property type="entry name" value="PAAR_motif"/>
</dbReference>
<keyword evidence="2" id="KW-1185">Reference proteome</keyword>
<dbReference type="Pfam" id="PF05488">
    <property type="entry name" value="PAAR_motif"/>
    <property type="match status" value="1"/>
</dbReference>
<dbReference type="AlphaFoldDB" id="A0A1H1K8M0"/>
<gene>
    <name evidence="1" type="ORF">SAMN05445850_6601</name>
</gene>
<dbReference type="EMBL" id="FNKX01000003">
    <property type="protein sequence ID" value="SDR58633.1"/>
    <property type="molecule type" value="Genomic_DNA"/>
</dbReference>
<evidence type="ECO:0000313" key="2">
    <source>
        <dbReference type="Proteomes" id="UP000199365"/>
    </source>
</evidence>
<proteinExistence type="predicted"/>
<dbReference type="CDD" id="cd14742">
    <property type="entry name" value="PAAR_RHS"/>
    <property type="match status" value="1"/>
</dbReference>
<name>A0A1H1K8M0_9BURK</name>
<reference evidence="2" key="1">
    <citation type="submission" date="2016-10" db="EMBL/GenBank/DDBJ databases">
        <authorList>
            <person name="Varghese N."/>
            <person name="Submissions S."/>
        </authorList>
    </citation>
    <scope>NUCLEOTIDE SEQUENCE [LARGE SCALE GENOMIC DNA]</scope>
    <source>
        <strain evidence="2">DUS833</strain>
    </source>
</reference>
<organism evidence="1 2">
    <name type="scientific">Paraburkholderia tuberum</name>
    <dbReference type="NCBI Taxonomy" id="157910"/>
    <lineage>
        <taxon>Bacteria</taxon>
        <taxon>Pseudomonadati</taxon>
        <taxon>Pseudomonadota</taxon>
        <taxon>Betaproteobacteria</taxon>
        <taxon>Burkholderiales</taxon>
        <taxon>Burkholderiaceae</taxon>
        <taxon>Paraburkholderia</taxon>
    </lineage>
</organism>
<evidence type="ECO:0000313" key="1">
    <source>
        <dbReference type="EMBL" id="SDR58633.1"/>
    </source>
</evidence>
<dbReference type="Gene3D" id="2.60.200.60">
    <property type="match status" value="1"/>
</dbReference>
<dbReference type="Proteomes" id="UP000199365">
    <property type="component" value="Unassembled WGS sequence"/>
</dbReference>
<accession>A0A1H1K8M0</accession>
<dbReference type="RefSeq" id="WP_090810707.1">
    <property type="nucleotide sequence ID" value="NZ_FNKX01000003.1"/>
</dbReference>
<dbReference type="STRING" id="157910.SAMN05445850_6601"/>
<sequence length="88" mass="8415">MFPAARKGDAIGHGGSIVSGSPTVFINRLPAALVGMSSAVCALHPCSQAVVAGSGTVLINNVPAALVGGKVSCGAPCSAGSPDVRIGS</sequence>